<dbReference type="InterPro" id="IPR001932">
    <property type="entry name" value="PPM-type_phosphatase-like_dom"/>
</dbReference>
<dbReference type="SMART" id="SM00332">
    <property type="entry name" value="PP2Cc"/>
    <property type="match status" value="1"/>
</dbReference>
<dbReference type="EMBL" id="CASHTH010004174">
    <property type="protein sequence ID" value="CAI8054412.1"/>
    <property type="molecule type" value="Genomic_DNA"/>
</dbReference>
<dbReference type="GO" id="GO:0016301">
    <property type="term" value="F:kinase activity"/>
    <property type="evidence" value="ECO:0007669"/>
    <property type="project" value="UniProtKB-KW"/>
</dbReference>
<feature type="compositionally biased region" description="Low complexity" evidence="1">
    <location>
        <begin position="60"/>
        <end position="75"/>
    </location>
</feature>
<feature type="domain" description="PPM-type phosphatase" evidence="2">
    <location>
        <begin position="96"/>
        <end position="447"/>
    </location>
</feature>
<name>A0AA35TWL1_GEOBA</name>
<reference evidence="3" key="1">
    <citation type="submission" date="2023-03" db="EMBL/GenBank/DDBJ databases">
        <authorList>
            <person name="Steffen K."/>
            <person name="Cardenas P."/>
        </authorList>
    </citation>
    <scope>NUCLEOTIDE SEQUENCE</scope>
</reference>
<protein>
    <submittedName>
        <fullName evidence="3">TGF-beta-activated kinase 1 and MAP3K7-binding protein 1</fullName>
    </submittedName>
</protein>
<dbReference type="CDD" id="cd00143">
    <property type="entry name" value="PP2Cc"/>
    <property type="match status" value="1"/>
</dbReference>
<accession>A0AA35TWL1</accession>
<dbReference type="InterPro" id="IPR036457">
    <property type="entry name" value="PPM-type-like_dom_sf"/>
</dbReference>
<evidence type="ECO:0000313" key="3">
    <source>
        <dbReference type="EMBL" id="CAI8054412.1"/>
    </source>
</evidence>
<dbReference type="PROSITE" id="PS51746">
    <property type="entry name" value="PPM_2"/>
    <property type="match status" value="1"/>
</dbReference>
<dbReference type="Pfam" id="PF00481">
    <property type="entry name" value="PP2C"/>
    <property type="match status" value="1"/>
</dbReference>
<proteinExistence type="predicted"/>
<dbReference type="InterPro" id="IPR015655">
    <property type="entry name" value="PP2C"/>
</dbReference>
<organism evidence="3 4">
    <name type="scientific">Geodia barretti</name>
    <name type="common">Barrett's horny sponge</name>
    <dbReference type="NCBI Taxonomy" id="519541"/>
    <lineage>
        <taxon>Eukaryota</taxon>
        <taxon>Metazoa</taxon>
        <taxon>Porifera</taxon>
        <taxon>Demospongiae</taxon>
        <taxon>Heteroscleromorpha</taxon>
        <taxon>Tetractinellida</taxon>
        <taxon>Astrophorina</taxon>
        <taxon>Geodiidae</taxon>
        <taxon>Geodia</taxon>
    </lineage>
</organism>
<dbReference type="GO" id="GO:0004722">
    <property type="term" value="F:protein serine/threonine phosphatase activity"/>
    <property type="evidence" value="ECO:0007669"/>
    <property type="project" value="InterPro"/>
</dbReference>
<evidence type="ECO:0000259" key="2">
    <source>
        <dbReference type="PROSITE" id="PS51746"/>
    </source>
</evidence>
<evidence type="ECO:0000256" key="1">
    <source>
        <dbReference type="SAM" id="MobiDB-lite"/>
    </source>
</evidence>
<dbReference type="AlphaFoldDB" id="A0AA35TWL1"/>
<dbReference type="PANTHER" id="PTHR13832">
    <property type="entry name" value="PROTEIN PHOSPHATASE 2C"/>
    <property type="match status" value="1"/>
</dbReference>
<sequence length="447" mass="50472">MMAASRAHLPQMPSHMDSRPHTHPTLLPRGVAAPVRQPHSIPHSYISQGPPKSLQSSYHSAPPSLQQSPPKSLPSRTHPVPRQTSETSVASLENGRYRLGEVPRSEHPNEDRHFMLEDEYCKVYGVFDGHDGPRAAGFASNFFVQYFSSESWKAVISLPPKEQRVQIPMALREFFIAAEKEFFQSIGRYIDERKQLQRIIPQNMTSYEAYLTYPVEVARMQELEPKISGGSTVVLAVVCGSTLYVANVGDSRAVLVNENEKGIQQVLQMSMDHGVENIDELKRLIDLGLDREQLQRSGRLGSQENTRSIGDYSIKDGYKDVDTLQHCKAQPGLCEPFVEVIPITPHCKYIILMTDGVYKSIEAPFLQKAGIETNKVLMTTVNEERDQLVDQKRRFDVLADRVLGVSGYSRRCIQEPRCTRYPFTVGRRMPQEGRYDTTHPPVCHIGV</sequence>
<dbReference type="Gene3D" id="3.60.40.10">
    <property type="entry name" value="PPM-type phosphatase domain"/>
    <property type="match status" value="1"/>
</dbReference>
<keyword evidence="3" id="KW-0808">Transferase</keyword>
<keyword evidence="3" id="KW-0418">Kinase</keyword>
<dbReference type="SUPFAM" id="SSF81606">
    <property type="entry name" value="PP2C-like"/>
    <property type="match status" value="1"/>
</dbReference>
<feature type="compositionally biased region" description="Polar residues" evidence="1">
    <location>
        <begin position="82"/>
        <end position="91"/>
    </location>
</feature>
<gene>
    <name evidence="3" type="ORF">GBAR_LOCUS29688</name>
</gene>
<evidence type="ECO:0000313" key="4">
    <source>
        <dbReference type="Proteomes" id="UP001174909"/>
    </source>
</evidence>
<dbReference type="Proteomes" id="UP001174909">
    <property type="component" value="Unassembled WGS sequence"/>
</dbReference>
<feature type="region of interest" description="Disordered" evidence="1">
    <location>
        <begin position="1"/>
        <end position="96"/>
    </location>
</feature>
<dbReference type="PANTHER" id="PTHR13832:SF533">
    <property type="entry name" value="TGF-BETA-ACTIVATED KINASE 1 AND MAP3K7-BINDING PROTEIN 1"/>
    <property type="match status" value="1"/>
</dbReference>
<keyword evidence="4" id="KW-1185">Reference proteome</keyword>
<comment type="caution">
    <text evidence="3">The sequence shown here is derived from an EMBL/GenBank/DDBJ whole genome shotgun (WGS) entry which is preliminary data.</text>
</comment>